<dbReference type="PANTHER" id="PTHR16146">
    <property type="entry name" value="INTELECTIN"/>
    <property type="match status" value="1"/>
</dbReference>
<dbReference type="InterPro" id="IPR002181">
    <property type="entry name" value="Fibrinogen_a/b/g_C_dom"/>
</dbReference>
<reference evidence="4 5" key="1">
    <citation type="submission" date="2014-12" db="EMBL/GenBank/DDBJ databases">
        <title>Draft Genome Sequence of Pseudoalteromonas luteoviolacea HI1.</title>
        <authorList>
            <person name="Asahina A.Y."/>
            <person name="Hadfield M.G."/>
        </authorList>
    </citation>
    <scope>NUCLEOTIDE SEQUENCE [LARGE SCALE GENOMIC DNA]</scope>
    <source>
        <strain evidence="4 5">HI1</strain>
    </source>
</reference>
<feature type="chain" id="PRO_5002136035" description="Fibrinogen C-terminal domain-containing protein" evidence="2">
    <location>
        <begin position="22"/>
        <end position="380"/>
    </location>
</feature>
<evidence type="ECO:0000313" key="4">
    <source>
        <dbReference type="EMBL" id="KID54978.1"/>
    </source>
</evidence>
<gene>
    <name evidence="4" type="ORF">JF50_24440</name>
</gene>
<keyword evidence="2" id="KW-0732">Signal</keyword>
<organism evidence="4 5">
    <name type="scientific">Pseudoalteromonas luteoviolacea</name>
    <dbReference type="NCBI Taxonomy" id="43657"/>
    <lineage>
        <taxon>Bacteria</taxon>
        <taxon>Pseudomonadati</taxon>
        <taxon>Pseudomonadota</taxon>
        <taxon>Gammaproteobacteria</taxon>
        <taxon>Alteromonadales</taxon>
        <taxon>Pseudoalteromonadaceae</taxon>
        <taxon>Pseudoalteromonas</taxon>
    </lineage>
</organism>
<keyword evidence="1" id="KW-1015">Disulfide bond</keyword>
<accession>A0A0C1MKK7</accession>
<feature type="domain" description="Fibrinogen C-terminal" evidence="3">
    <location>
        <begin position="169"/>
        <end position="224"/>
    </location>
</feature>
<evidence type="ECO:0000256" key="2">
    <source>
        <dbReference type="SAM" id="SignalP"/>
    </source>
</evidence>
<dbReference type="Gene3D" id="2.60.120.1000">
    <property type="match status" value="1"/>
</dbReference>
<dbReference type="AlphaFoldDB" id="A0A0C1MKK7"/>
<evidence type="ECO:0000313" key="5">
    <source>
        <dbReference type="Proteomes" id="UP000031327"/>
    </source>
</evidence>
<dbReference type="OrthoDB" id="2702399at2"/>
<feature type="signal peptide" evidence="2">
    <location>
        <begin position="1"/>
        <end position="21"/>
    </location>
</feature>
<dbReference type="EMBL" id="JWIC01000010">
    <property type="protein sequence ID" value="KID54978.1"/>
    <property type="molecule type" value="Genomic_DNA"/>
</dbReference>
<dbReference type="PROSITE" id="PS51406">
    <property type="entry name" value="FIBRINOGEN_C_2"/>
    <property type="match status" value="1"/>
</dbReference>
<name>A0A0C1MKK7_9GAMM</name>
<sequence>MTIKPLAAALACTFISMGSVAATNIAQFIDSQGNANINTPAPTPYVFNQVDIDSVKITQQGSKFFVEDAGIYRVNYSLSWRTSGVGASARRQIKTYILTNGTDISATSYEYARIENYAENATNQGNFLLELNAGDYIELIHSASSENLNEALSNPGESWIALEFVSTREDNGKYPKSCLEIKQNAPASKNGTYTIDPDGTSGEAHFDVYCDMATEGGGWTLISKYSGIGGQCHYPDFNACNLEGMSHAGLSQSAKLTHNAIIALVDGRSDALFRAKSTFDDTVIKRVDGGDPFATVAVGDKFACRDIAKSNWHNYSIDGLVQYPTRLTTWTTNLTYVGKSDQVTQCGNGITFESERFPALHAIDAGATSAPTVQGAFYIK</sequence>
<evidence type="ECO:0000256" key="1">
    <source>
        <dbReference type="ARBA" id="ARBA00023157"/>
    </source>
</evidence>
<dbReference type="GO" id="GO:0005615">
    <property type="term" value="C:extracellular space"/>
    <property type="evidence" value="ECO:0007669"/>
    <property type="project" value="TreeGrafter"/>
</dbReference>
<evidence type="ECO:0000259" key="3">
    <source>
        <dbReference type="PROSITE" id="PS51406"/>
    </source>
</evidence>
<dbReference type="RefSeq" id="WP_039611872.1">
    <property type="nucleotide sequence ID" value="NZ_JWIC01000010.1"/>
</dbReference>
<dbReference type="Pfam" id="PF00147">
    <property type="entry name" value="Fibrinogen_C"/>
    <property type="match status" value="1"/>
</dbReference>
<comment type="caution">
    <text evidence="4">The sequence shown here is derived from an EMBL/GenBank/DDBJ whole genome shotgun (WGS) entry which is preliminary data.</text>
</comment>
<protein>
    <recommendedName>
        <fullName evidence="3">Fibrinogen C-terminal domain-containing protein</fullName>
    </recommendedName>
</protein>
<proteinExistence type="predicted"/>
<dbReference type="Gene3D" id="2.60.120.40">
    <property type="match status" value="1"/>
</dbReference>
<dbReference type="GO" id="GO:0070492">
    <property type="term" value="F:oligosaccharide binding"/>
    <property type="evidence" value="ECO:0007669"/>
    <property type="project" value="TreeGrafter"/>
</dbReference>
<dbReference type="InterPro" id="IPR008983">
    <property type="entry name" value="Tumour_necrosis_fac-like_dom"/>
</dbReference>
<dbReference type="NCBIfam" id="NF040941">
    <property type="entry name" value="GGGWT_bact"/>
    <property type="match status" value="1"/>
</dbReference>
<dbReference type="InterPro" id="IPR036056">
    <property type="entry name" value="Fibrinogen-like_C"/>
</dbReference>
<dbReference type="PANTHER" id="PTHR16146:SF46">
    <property type="entry name" value="INTELECTIN-1A-RELATED"/>
    <property type="match status" value="1"/>
</dbReference>
<dbReference type="SUPFAM" id="SSF56496">
    <property type="entry name" value="Fibrinogen C-terminal domain-like"/>
    <property type="match status" value="1"/>
</dbReference>
<dbReference type="Proteomes" id="UP000031327">
    <property type="component" value="Unassembled WGS sequence"/>
</dbReference>